<reference evidence="2" key="1">
    <citation type="journal article" date="2022" name="Mol. Ecol. Resour.">
        <title>The genomes of chicory, endive, great burdock and yacon provide insights into Asteraceae palaeo-polyploidization history and plant inulin production.</title>
        <authorList>
            <person name="Fan W."/>
            <person name="Wang S."/>
            <person name="Wang H."/>
            <person name="Wang A."/>
            <person name="Jiang F."/>
            <person name="Liu H."/>
            <person name="Zhao H."/>
            <person name="Xu D."/>
            <person name="Zhang Y."/>
        </authorList>
    </citation>
    <scope>NUCLEOTIDE SEQUENCE [LARGE SCALE GENOMIC DNA]</scope>
    <source>
        <strain evidence="2">cv. Niubang</strain>
    </source>
</reference>
<dbReference type="EMBL" id="CM042056">
    <property type="protein sequence ID" value="KAI3697442.1"/>
    <property type="molecule type" value="Genomic_DNA"/>
</dbReference>
<dbReference type="Proteomes" id="UP001055879">
    <property type="component" value="Linkage Group LG10"/>
</dbReference>
<name>A0ACB8ZHZ8_ARCLA</name>
<evidence type="ECO:0000313" key="2">
    <source>
        <dbReference type="Proteomes" id="UP001055879"/>
    </source>
</evidence>
<accession>A0ACB8ZHZ8</accession>
<reference evidence="1 2" key="2">
    <citation type="journal article" date="2022" name="Mol. Ecol. Resour.">
        <title>The genomes of chicory, endive, great burdock and yacon provide insights into Asteraceae paleo-polyploidization history and plant inulin production.</title>
        <authorList>
            <person name="Fan W."/>
            <person name="Wang S."/>
            <person name="Wang H."/>
            <person name="Wang A."/>
            <person name="Jiang F."/>
            <person name="Liu H."/>
            <person name="Zhao H."/>
            <person name="Xu D."/>
            <person name="Zhang Y."/>
        </authorList>
    </citation>
    <scope>NUCLEOTIDE SEQUENCE [LARGE SCALE GENOMIC DNA]</scope>
    <source>
        <strain evidence="2">cv. Niubang</strain>
    </source>
</reference>
<keyword evidence="2" id="KW-1185">Reference proteome</keyword>
<protein>
    <submittedName>
        <fullName evidence="1">Uncharacterized protein</fullName>
    </submittedName>
</protein>
<proteinExistence type="predicted"/>
<sequence>MVDRHFKSFTITTTNPTNSNDQNTFRRLNSLGHMNIGVGRNFMGAPMVTMGALGVSVDATATLAQTLLLLPPLPQPWPVDVKEEDYNIPRPIPPLDFTRSTHQHYKKEDL</sequence>
<evidence type="ECO:0000313" key="1">
    <source>
        <dbReference type="EMBL" id="KAI3697442.1"/>
    </source>
</evidence>
<gene>
    <name evidence="1" type="ORF">L6452_30466</name>
</gene>
<organism evidence="1 2">
    <name type="scientific">Arctium lappa</name>
    <name type="common">Greater burdock</name>
    <name type="synonym">Lappa major</name>
    <dbReference type="NCBI Taxonomy" id="4217"/>
    <lineage>
        <taxon>Eukaryota</taxon>
        <taxon>Viridiplantae</taxon>
        <taxon>Streptophyta</taxon>
        <taxon>Embryophyta</taxon>
        <taxon>Tracheophyta</taxon>
        <taxon>Spermatophyta</taxon>
        <taxon>Magnoliopsida</taxon>
        <taxon>eudicotyledons</taxon>
        <taxon>Gunneridae</taxon>
        <taxon>Pentapetalae</taxon>
        <taxon>asterids</taxon>
        <taxon>campanulids</taxon>
        <taxon>Asterales</taxon>
        <taxon>Asteraceae</taxon>
        <taxon>Carduoideae</taxon>
        <taxon>Cardueae</taxon>
        <taxon>Arctiinae</taxon>
        <taxon>Arctium</taxon>
    </lineage>
</organism>
<comment type="caution">
    <text evidence="1">The sequence shown here is derived from an EMBL/GenBank/DDBJ whole genome shotgun (WGS) entry which is preliminary data.</text>
</comment>